<name>A0AAD3DP11_9CHLO</name>
<dbReference type="EMBL" id="BMAR01000009">
    <property type="protein sequence ID" value="GFR45385.1"/>
    <property type="molecule type" value="Genomic_DNA"/>
</dbReference>
<evidence type="ECO:0000313" key="2">
    <source>
        <dbReference type="EMBL" id="GFR45385.1"/>
    </source>
</evidence>
<dbReference type="Proteomes" id="UP001054857">
    <property type="component" value="Unassembled WGS sequence"/>
</dbReference>
<protein>
    <submittedName>
        <fullName evidence="2">Uncharacterized protein</fullName>
    </submittedName>
</protein>
<dbReference type="AlphaFoldDB" id="A0AAD3DP11"/>
<feature type="region of interest" description="Disordered" evidence="1">
    <location>
        <begin position="258"/>
        <end position="290"/>
    </location>
</feature>
<feature type="region of interest" description="Disordered" evidence="1">
    <location>
        <begin position="591"/>
        <end position="612"/>
    </location>
</feature>
<evidence type="ECO:0000313" key="3">
    <source>
        <dbReference type="Proteomes" id="UP001054857"/>
    </source>
</evidence>
<feature type="non-terminal residue" evidence="2">
    <location>
        <position position="612"/>
    </location>
</feature>
<sequence>VSSMCPAVASAASPADTSVDSSSATAADSCAKCSAEALTAGTCAPGVYAIRYAVTDSDSNTASLLRVVTVEERITGVFTLSIRASFPLSSAPPPPPPLPVNITYSGNSSNSGSSTKDAPAAALGNTVNMTSVAFADRLLREPDLQLQLASAFLSTFQFNMSLVRYAIVTHATVVMANINSSSVSAAVMSLNITATLTVNIGIPLTPGSLPSFTVDGGSRRRLSCTGVSHAAQLPAPSSAAGNAPPTLELAGQRAPMSIGSSAIPSGVRSQTMLPESGQAGSTPGPASLVPLATADDQQKSGRRLPLVAAPKLPVKASSRGELSTTERGEFVVRQQLERVRQLAGNYSDSTGMDGTRPGGTRSLLEDSDSCGAAVATLVALFSNAPKAYSSSSLFPAISSAGPPIITCDTPTVNYNLASLAAATGLMSEVYEMAVSVRQVAEKASSTASQIDSYDDAQQSSALEAVEELQDMTSGAVANSSAKVDTSVHLLVDETTAGKGSTASATTTSVLLQTATAEMENITSYTLMTVEAVIASLGSQAPDDGSEDMHDLRNCLMTREDGRGMKISFTIGAEPSSQPPSLNRRQRQLMAVSGGGAGYSSRKTDYVAGYPLQ</sequence>
<organism evidence="2 3">
    <name type="scientific">Astrephomene gubernaculifera</name>
    <dbReference type="NCBI Taxonomy" id="47775"/>
    <lineage>
        <taxon>Eukaryota</taxon>
        <taxon>Viridiplantae</taxon>
        <taxon>Chlorophyta</taxon>
        <taxon>core chlorophytes</taxon>
        <taxon>Chlorophyceae</taxon>
        <taxon>CS clade</taxon>
        <taxon>Chlamydomonadales</taxon>
        <taxon>Astrephomenaceae</taxon>
        <taxon>Astrephomene</taxon>
    </lineage>
</organism>
<proteinExistence type="predicted"/>
<reference evidence="2 3" key="1">
    <citation type="journal article" date="2021" name="Sci. Rep.">
        <title>Genome sequencing of the multicellular alga Astrephomene provides insights into convergent evolution of germ-soma differentiation.</title>
        <authorList>
            <person name="Yamashita S."/>
            <person name="Yamamoto K."/>
            <person name="Matsuzaki R."/>
            <person name="Suzuki S."/>
            <person name="Yamaguchi H."/>
            <person name="Hirooka S."/>
            <person name="Minakuchi Y."/>
            <person name="Miyagishima S."/>
            <person name="Kawachi M."/>
            <person name="Toyoda A."/>
            <person name="Nozaki H."/>
        </authorList>
    </citation>
    <scope>NUCLEOTIDE SEQUENCE [LARGE SCALE GENOMIC DNA]</scope>
    <source>
        <strain evidence="2 3">NIES-4017</strain>
    </source>
</reference>
<gene>
    <name evidence="2" type="ORF">Agub_g6763</name>
</gene>
<evidence type="ECO:0000256" key="1">
    <source>
        <dbReference type="SAM" id="MobiDB-lite"/>
    </source>
</evidence>
<feature type="non-terminal residue" evidence="2">
    <location>
        <position position="1"/>
    </location>
</feature>
<comment type="caution">
    <text evidence="2">The sequence shown here is derived from an EMBL/GenBank/DDBJ whole genome shotgun (WGS) entry which is preliminary data.</text>
</comment>
<accession>A0AAD3DP11</accession>
<keyword evidence="3" id="KW-1185">Reference proteome</keyword>
<feature type="compositionally biased region" description="Polar residues" evidence="1">
    <location>
        <begin position="258"/>
        <end position="281"/>
    </location>
</feature>